<proteinExistence type="predicted"/>
<evidence type="ECO:0000313" key="3">
    <source>
        <dbReference type="Proteomes" id="UP000175706"/>
    </source>
</evidence>
<protein>
    <submittedName>
        <fullName evidence="2">Phosphoglycerate mutase</fullName>
    </submittedName>
</protein>
<comment type="caution">
    <text evidence="2">The sequence shown here is derived from an EMBL/GenBank/DDBJ whole genome shotgun (WGS) entry which is preliminary data.</text>
</comment>
<evidence type="ECO:0000313" key="2">
    <source>
        <dbReference type="EMBL" id="OFD81755.1"/>
    </source>
</evidence>
<dbReference type="PANTHER" id="PTHR48100:SF59">
    <property type="entry name" value="ADENOSYLCOBALAMIN_ALPHA-RIBAZOLE PHOSPHATASE"/>
    <property type="match status" value="1"/>
</dbReference>
<dbReference type="GO" id="GO:0016791">
    <property type="term" value="F:phosphatase activity"/>
    <property type="evidence" value="ECO:0007669"/>
    <property type="project" value="TreeGrafter"/>
</dbReference>
<dbReference type="Pfam" id="PF00300">
    <property type="entry name" value="His_Phos_1"/>
    <property type="match status" value="1"/>
</dbReference>
<dbReference type="PATRIC" id="fig|86662.25.peg.1665"/>
<name>A0A1E8BAA9_BACMY</name>
<dbReference type="EMBL" id="LXLT01000020">
    <property type="protein sequence ID" value="OFD81755.1"/>
    <property type="molecule type" value="Genomic_DNA"/>
</dbReference>
<gene>
    <name evidence="2" type="ORF">BWGOE8_16790</name>
</gene>
<dbReference type="InterPro" id="IPR013078">
    <property type="entry name" value="His_Pase_superF_clade-1"/>
</dbReference>
<reference evidence="2 3" key="1">
    <citation type="submission" date="2016-05" db="EMBL/GenBank/DDBJ databases">
        <title>Bacillus thuringiensis and Bacillus weihenstephanensis as novel biocontrol agents of wilt causing Verticillium species.</title>
        <authorList>
            <person name="Hollensteiner J."/>
            <person name="Wemheuer F."/>
            <person name="Harting R."/>
            <person name="Kolarzyk A."/>
            <person name="Diaz-Valerio S."/>
            <person name="Poehlein A."/>
            <person name="Brzuszkiewicz E."/>
            <person name="Nesemann K."/>
            <person name="Braus-Stromeyer S."/>
            <person name="Braus G."/>
            <person name="Daniel R."/>
            <person name="Liesegang H."/>
        </authorList>
    </citation>
    <scope>NUCLEOTIDE SEQUENCE [LARGE SCALE GENOMIC DNA]</scope>
    <source>
        <strain evidence="2 3">GOE8</strain>
    </source>
</reference>
<dbReference type="GO" id="GO:0005737">
    <property type="term" value="C:cytoplasm"/>
    <property type="evidence" value="ECO:0007669"/>
    <property type="project" value="TreeGrafter"/>
</dbReference>
<dbReference type="Proteomes" id="UP000175706">
    <property type="component" value="Unassembled WGS sequence"/>
</dbReference>
<feature type="binding site" evidence="1">
    <location>
        <position position="82"/>
    </location>
    <ligand>
        <name>substrate</name>
    </ligand>
</feature>
<dbReference type="Gene3D" id="3.40.50.1240">
    <property type="entry name" value="Phosphoglycerate mutase-like"/>
    <property type="match status" value="1"/>
</dbReference>
<dbReference type="PANTHER" id="PTHR48100">
    <property type="entry name" value="BROAD-SPECIFICITY PHOSPHATASE YOR283W-RELATED"/>
    <property type="match status" value="1"/>
</dbReference>
<dbReference type="AlphaFoldDB" id="A0A1E8BAA9"/>
<dbReference type="InterPro" id="IPR029033">
    <property type="entry name" value="His_PPase_superfam"/>
</dbReference>
<evidence type="ECO:0000256" key="1">
    <source>
        <dbReference type="PIRSR" id="PIRSR613078-2"/>
    </source>
</evidence>
<dbReference type="SMART" id="SM00855">
    <property type="entry name" value="PGAM"/>
    <property type="match status" value="1"/>
</dbReference>
<organism evidence="2 3">
    <name type="scientific">Bacillus mycoides</name>
    <dbReference type="NCBI Taxonomy" id="1405"/>
    <lineage>
        <taxon>Bacteria</taxon>
        <taxon>Bacillati</taxon>
        <taxon>Bacillota</taxon>
        <taxon>Bacilli</taxon>
        <taxon>Bacillales</taxon>
        <taxon>Bacillaceae</taxon>
        <taxon>Bacillus</taxon>
        <taxon>Bacillus cereus group</taxon>
    </lineage>
</organism>
<dbReference type="InterPro" id="IPR050275">
    <property type="entry name" value="PGM_Phosphatase"/>
</dbReference>
<sequence length="220" mass="25848">MKASFSITDTGFPIYSIEYRLKLRKEEEQMTTIYFVRHAHSTYTKEERERPLSDKGHFDADNVIHLLKEEHIDVVISSPYKRAIQTVQGIANTYNLSIQLEEDLRERLLSKEPVTDFNDAIQKVWEDWTFAYEGGESNDVAQRRAVLCMQNILGKYKGKNIVIGTHGNIMVLLMNYFDSKYDFQFWKTLHMPDVYKLAFDNNRFISAERIEKTGYQINNL</sequence>
<dbReference type="SUPFAM" id="SSF53254">
    <property type="entry name" value="Phosphoglycerate mutase-like"/>
    <property type="match status" value="1"/>
</dbReference>
<accession>A0A1E8BAA9</accession>
<dbReference type="CDD" id="cd07067">
    <property type="entry name" value="HP_PGM_like"/>
    <property type="match status" value="1"/>
</dbReference>